<dbReference type="InterPro" id="IPR036962">
    <property type="entry name" value="Glyco_hydro_3_N_sf"/>
</dbReference>
<reference evidence="14 15" key="1">
    <citation type="submission" date="2018-11" db="EMBL/GenBank/DDBJ databases">
        <title>Genomic Encyclopedia of Type Strains, Phase IV (KMG-IV): sequencing the most valuable type-strain genomes for metagenomic binning, comparative biology and taxonomic classification.</title>
        <authorList>
            <person name="Goeker M."/>
        </authorList>
    </citation>
    <scope>NUCLEOTIDE SEQUENCE [LARGE SCALE GENOMIC DNA]</scope>
    <source>
        <strain evidence="14 15">DSM 25623</strain>
    </source>
</reference>
<evidence type="ECO:0000256" key="11">
    <source>
        <dbReference type="SAM" id="MobiDB-lite"/>
    </source>
</evidence>
<evidence type="ECO:0000256" key="9">
    <source>
        <dbReference type="ARBA" id="ARBA00023316"/>
    </source>
</evidence>
<dbReference type="PROSITE" id="PS00775">
    <property type="entry name" value="GLYCOSYL_HYDROL_F3"/>
    <property type="match status" value="1"/>
</dbReference>
<dbReference type="GO" id="GO:0008360">
    <property type="term" value="P:regulation of cell shape"/>
    <property type="evidence" value="ECO:0007669"/>
    <property type="project" value="UniProtKB-KW"/>
</dbReference>
<dbReference type="PANTHER" id="PTHR30480:SF13">
    <property type="entry name" value="BETA-HEXOSAMINIDASE"/>
    <property type="match status" value="1"/>
</dbReference>
<dbReference type="SUPFAM" id="SSF51445">
    <property type="entry name" value="(Trans)glycosidases"/>
    <property type="match status" value="1"/>
</dbReference>
<keyword evidence="2 10" id="KW-0963">Cytoplasm</keyword>
<organism evidence="14 15">
    <name type="scientific">Vulcaniibacterium tengchongense</name>
    <dbReference type="NCBI Taxonomy" id="1273429"/>
    <lineage>
        <taxon>Bacteria</taxon>
        <taxon>Pseudomonadati</taxon>
        <taxon>Pseudomonadota</taxon>
        <taxon>Gammaproteobacteria</taxon>
        <taxon>Lysobacterales</taxon>
        <taxon>Lysobacteraceae</taxon>
        <taxon>Vulcaniibacterium</taxon>
    </lineage>
</organism>
<evidence type="ECO:0000256" key="2">
    <source>
        <dbReference type="ARBA" id="ARBA00022490"/>
    </source>
</evidence>
<evidence type="ECO:0000313" key="15">
    <source>
        <dbReference type="Proteomes" id="UP000269708"/>
    </source>
</evidence>
<dbReference type="EMBL" id="RKQN01000003">
    <property type="protein sequence ID" value="RPE77089.1"/>
    <property type="molecule type" value="Genomic_DNA"/>
</dbReference>
<comment type="caution">
    <text evidence="14">The sequence shown here is derived from an EMBL/GenBank/DDBJ whole genome shotgun (WGS) entry which is preliminary data.</text>
</comment>
<feature type="compositionally biased region" description="Basic residues" evidence="11">
    <location>
        <begin position="191"/>
        <end position="200"/>
    </location>
</feature>
<dbReference type="SUPFAM" id="SSF52833">
    <property type="entry name" value="Thioredoxin-like"/>
    <property type="match status" value="1"/>
</dbReference>
<feature type="binding site" evidence="10">
    <location>
        <begin position="453"/>
        <end position="454"/>
    </location>
    <ligand>
        <name>substrate</name>
    </ligand>
</feature>
<feature type="domain" description="DSBA-like thioredoxin" evidence="13">
    <location>
        <begin position="3"/>
        <end position="182"/>
    </location>
</feature>
<dbReference type="HAMAP" id="MF_00364">
    <property type="entry name" value="NagZ"/>
    <property type="match status" value="1"/>
</dbReference>
<dbReference type="InterPro" id="IPR022956">
    <property type="entry name" value="Beta_hexosaminidase_bac"/>
</dbReference>
<comment type="catalytic activity">
    <reaction evidence="1 10">
        <text>Hydrolysis of terminal non-reducing N-acetyl-D-hexosamine residues in N-acetyl-beta-D-hexosaminides.</text>
        <dbReference type="EC" id="3.2.1.52"/>
    </reaction>
</comment>
<evidence type="ECO:0000256" key="4">
    <source>
        <dbReference type="ARBA" id="ARBA00022801"/>
    </source>
</evidence>
<keyword evidence="4 10" id="KW-0378">Hydrolase</keyword>
<comment type="similarity">
    <text evidence="10">Belongs to the glycosyl hydrolase 3 family. NagZ subfamily.</text>
</comment>
<feature type="binding site" evidence="10">
    <location>
        <position position="357"/>
    </location>
    <ligand>
        <name>substrate</name>
    </ligand>
</feature>
<evidence type="ECO:0000256" key="1">
    <source>
        <dbReference type="ARBA" id="ARBA00001231"/>
    </source>
</evidence>
<comment type="subcellular location">
    <subcellularLocation>
        <location evidence="10">Cytoplasm</location>
    </subcellularLocation>
</comment>
<keyword evidence="8 10" id="KW-0131">Cell cycle</keyword>
<dbReference type="Pfam" id="PF01323">
    <property type="entry name" value="DSBA"/>
    <property type="match status" value="1"/>
</dbReference>
<feature type="active site" description="Proton donor/acceptor" evidence="10">
    <location>
        <position position="466"/>
    </location>
</feature>
<evidence type="ECO:0000256" key="3">
    <source>
        <dbReference type="ARBA" id="ARBA00022618"/>
    </source>
</evidence>
<gene>
    <name evidence="10" type="primary">nagZ</name>
    <name evidence="14" type="ORF">EDC50_2346</name>
</gene>
<dbReference type="InterPro" id="IPR001764">
    <property type="entry name" value="Glyco_hydro_3_N"/>
</dbReference>
<keyword evidence="7 10" id="KW-0326">Glycosidase</keyword>
<comment type="pathway">
    <text evidence="10">Cell wall biogenesis; peptidoglycan recycling.</text>
</comment>
<dbReference type="GO" id="GO:0009252">
    <property type="term" value="P:peptidoglycan biosynthetic process"/>
    <property type="evidence" value="ECO:0007669"/>
    <property type="project" value="UniProtKB-KW"/>
</dbReference>
<evidence type="ECO:0000259" key="13">
    <source>
        <dbReference type="Pfam" id="PF01323"/>
    </source>
</evidence>
<evidence type="ECO:0000313" key="14">
    <source>
        <dbReference type="EMBL" id="RPE77089.1"/>
    </source>
</evidence>
<evidence type="ECO:0000256" key="7">
    <source>
        <dbReference type="ARBA" id="ARBA00023295"/>
    </source>
</evidence>
<keyword evidence="9 10" id="KW-0961">Cell wall biogenesis/degradation</keyword>
<feature type="active site" description="Nucleophile" evidence="10">
    <location>
        <position position="537"/>
    </location>
</feature>
<evidence type="ECO:0000256" key="5">
    <source>
        <dbReference type="ARBA" id="ARBA00022960"/>
    </source>
</evidence>
<feature type="domain" description="Glycoside hydrolase family 3 N-terminal" evidence="12">
    <location>
        <begin position="299"/>
        <end position="582"/>
    </location>
</feature>
<dbReference type="GO" id="GO:0005737">
    <property type="term" value="C:cytoplasm"/>
    <property type="evidence" value="ECO:0007669"/>
    <property type="project" value="UniProtKB-SubCell"/>
</dbReference>
<keyword evidence="6 10" id="KW-0573">Peptidoglycan synthesis</keyword>
<proteinExistence type="inferred from homology"/>
<dbReference type="Gene3D" id="3.40.30.10">
    <property type="entry name" value="Glutaredoxin"/>
    <property type="match status" value="1"/>
</dbReference>
<dbReference type="GO" id="GO:0005975">
    <property type="term" value="P:carbohydrate metabolic process"/>
    <property type="evidence" value="ECO:0007669"/>
    <property type="project" value="InterPro"/>
</dbReference>
<dbReference type="GO" id="GO:0009254">
    <property type="term" value="P:peptidoglycan turnover"/>
    <property type="evidence" value="ECO:0007669"/>
    <property type="project" value="UniProtKB-UniRule"/>
</dbReference>
<keyword evidence="15" id="KW-1185">Reference proteome</keyword>
<dbReference type="Proteomes" id="UP000269708">
    <property type="component" value="Unassembled WGS sequence"/>
</dbReference>
<evidence type="ECO:0000256" key="10">
    <source>
        <dbReference type="HAMAP-Rule" id="MF_00364"/>
    </source>
</evidence>
<dbReference type="AlphaFoldDB" id="A0A3N4VBT9"/>
<evidence type="ECO:0000256" key="8">
    <source>
        <dbReference type="ARBA" id="ARBA00023306"/>
    </source>
</evidence>
<feature type="site" description="Important for catalytic activity" evidence="10">
    <location>
        <position position="464"/>
    </location>
</feature>
<dbReference type="InterPro" id="IPR050226">
    <property type="entry name" value="NagZ_Beta-hexosaminidase"/>
</dbReference>
<protein>
    <recommendedName>
        <fullName evidence="10">Beta-hexosaminidase</fullName>
        <ecNumber evidence="10">3.2.1.52</ecNumber>
    </recommendedName>
    <alternativeName>
        <fullName evidence="10">Beta-N-acetylhexosaminidase</fullName>
    </alternativeName>
    <alternativeName>
        <fullName evidence="10">N-acetyl-beta-glucosaminidase</fullName>
    </alternativeName>
</protein>
<feature type="binding site" evidence="10">
    <location>
        <position position="423"/>
    </location>
    <ligand>
        <name>substrate</name>
    </ligand>
</feature>
<dbReference type="InterPro" id="IPR019800">
    <property type="entry name" value="Glyco_hydro_3_AS"/>
</dbReference>
<dbReference type="PANTHER" id="PTHR30480">
    <property type="entry name" value="BETA-HEXOSAMINIDASE-RELATED"/>
    <property type="match status" value="1"/>
</dbReference>
<evidence type="ECO:0000259" key="12">
    <source>
        <dbReference type="Pfam" id="PF00933"/>
    </source>
</evidence>
<dbReference type="EC" id="3.2.1.52" evidence="10"/>
<dbReference type="InterPro" id="IPR001853">
    <property type="entry name" value="DSBA-like_thioredoxin_dom"/>
</dbReference>
<dbReference type="CDD" id="cd03024">
    <property type="entry name" value="DsbA_FrnE"/>
    <property type="match status" value="1"/>
</dbReference>
<keyword evidence="5 10" id="KW-0133">Cell shape</keyword>
<keyword evidence="3 10" id="KW-0132">Cell division</keyword>
<feature type="compositionally biased region" description="Low complexity" evidence="11">
    <location>
        <begin position="181"/>
        <end position="190"/>
    </location>
</feature>
<dbReference type="Pfam" id="PF00933">
    <property type="entry name" value="Glyco_hydro_3"/>
    <property type="match status" value="1"/>
</dbReference>
<dbReference type="GO" id="GO:0004563">
    <property type="term" value="F:beta-N-acetylhexosaminidase activity"/>
    <property type="evidence" value="ECO:0007669"/>
    <property type="project" value="UniProtKB-UniRule"/>
</dbReference>
<feature type="binding site" evidence="10">
    <location>
        <position position="349"/>
    </location>
    <ligand>
        <name>substrate</name>
    </ligand>
</feature>
<dbReference type="InterPro" id="IPR036249">
    <property type="entry name" value="Thioredoxin-like_sf"/>
</dbReference>
<sequence length="621" mass="67173">MRIDIWSDVVCPWCWIGKHRLRRALERLGPAGQAVELRWHAFQLDPEAGTTPVPLREAYEAKFGGRERTEQILAQTQATGRAEGLPFDFDRGQVRVSTFDAHRLLWLAGREGDADAAGEALFRAHFAEGRNLADPRTLLDAGAAGGLGEVRVRALLVSGEGMAEVRAQLAQARAFGIRAVPTSSSTAASRCRARKRRRPSSPRSRGSACRRRPRAGTRPAGPTAAPSERAWRKKRSARGPAREAGRAGTGARRLRRRRRTRCRPRAVSRFRPSARQCPAASSPRFRSPSMLVIGVAGTELTAQERDWLQHDACAGVILFARNFASQAQVAELAAAIREAAPRPQLVCVDQEGGRVQRFREGYSALPPLRRFGERWRAGDRDGALQAAEAHAWLMAREVQASGVDLSFAPVVDLDRGNLAIGDRAFSDDPAVVAEFARAYVRGMHAAGMAATLKHFPGHGSVRADTHVDAAADPRTLEELRASDLLPFAAGIDAGADAVMVAHVSYPAIAPEPAGFSRRWIEEILRGELGFRGVVFSDDIGMKAALAAGGVAQRVHAHLDAGCDVVLVCHPQFVEEALKAVEGRALNTAALIGLIGRGALGWDGLIADGRYGETRRRLEGLA</sequence>
<dbReference type="UniPathway" id="UPA00544"/>
<comment type="function">
    <text evidence="10">Plays a role in peptidoglycan recycling by cleaving the terminal beta-1,4-linked N-acetylglucosamine (GlcNAc) from peptide-linked peptidoglycan fragments, giving rise to free GlcNAc, anhydro-N-acetylmuramic acid and anhydro-N-acetylmuramic acid-linked peptides.</text>
</comment>
<dbReference type="InterPro" id="IPR017853">
    <property type="entry name" value="GH"/>
</dbReference>
<dbReference type="GO" id="GO:0016491">
    <property type="term" value="F:oxidoreductase activity"/>
    <property type="evidence" value="ECO:0007669"/>
    <property type="project" value="InterPro"/>
</dbReference>
<dbReference type="Gene3D" id="3.20.20.300">
    <property type="entry name" value="Glycoside hydrolase, family 3, N-terminal domain"/>
    <property type="match status" value="1"/>
</dbReference>
<accession>A0A3N4VBT9</accession>
<dbReference type="NCBIfam" id="NF003740">
    <property type="entry name" value="PRK05337.1"/>
    <property type="match status" value="1"/>
</dbReference>
<dbReference type="GO" id="GO:0051301">
    <property type="term" value="P:cell division"/>
    <property type="evidence" value="ECO:0007669"/>
    <property type="project" value="UniProtKB-KW"/>
</dbReference>
<feature type="region of interest" description="Disordered" evidence="11">
    <location>
        <begin position="180"/>
        <end position="283"/>
    </location>
</feature>
<evidence type="ECO:0000256" key="6">
    <source>
        <dbReference type="ARBA" id="ARBA00022984"/>
    </source>
</evidence>
<name>A0A3N4VBT9_9GAMM</name>
<feature type="compositionally biased region" description="Low complexity" evidence="11">
    <location>
        <begin position="216"/>
        <end position="226"/>
    </location>
</feature>
<feature type="compositionally biased region" description="Basic residues" evidence="11">
    <location>
        <begin position="252"/>
        <end position="268"/>
    </location>
</feature>
<dbReference type="GO" id="GO:0071555">
    <property type="term" value="P:cell wall organization"/>
    <property type="evidence" value="ECO:0007669"/>
    <property type="project" value="UniProtKB-KW"/>
</dbReference>